<evidence type="ECO:0000256" key="10">
    <source>
        <dbReference type="ARBA" id="ARBA00022570"/>
    </source>
</evidence>
<dbReference type="GO" id="GO:0019082">
    <property type="term" value="P:viral protein processing"/>
    <property type="evidence" value="ECO:0007669"/>
    <property type="project" value="UniProtKB-UniRule"/>
</dbReference>
<evidence type="ECO:0000256" key="18">
    <source>
        <dbReference type="ARBA" id="ARBA00022844"/>
    </source>
</evidence>
<evidence type="ECO:0000256" key="32">
    <source>
        <dbReference type="HAMAP-Rule" id="MF_04083"/>
    </source>
</evidence>
<dbReference type="Pfam" id="PF00516">
    <property type="entry name" value="GP120"/>
    <property type="match status" value="1"/>
</dbReference>
<keyword evidence="7 32" id="KW-1168">Fusion of virus membrane with host membrane</keyword>
<evidence type="ECO:0000259" key="34">
    <source>
        <dbReference type="Pfam" id="PF00516"/>
    </source>
</evidence>
<feature type="lipid moiety-binding region" description="S-palmitoyl cysteine; by host" evidence="32">
    <location>
        <position position="830"/>
    </location>
</feature>
<comment type="PTM">
    <text evidence="32">Specific enzymatic cleavages in vivo yield mature proteins. Envelope glycoproteins are synthesized as a inactive precursor that is heavily N-glycosylated and processed likely by host cell furin in the Golgi to yield the mature SU and TM proteins. The cleavage site between SU and TM requires the minimal sequence [KR]-X-[KR]-R. About 2 of the 9 disulfide bonds of gp41 are reduced by P4HB/PDI, following binding to CD4 receptor.</text>
</comment>
<evidence type="ECO:0000256" key="27">
    <source>
        <dbReference type="ARBA" id="ARBA00023157"/>
    </source>
</evidence>
<keyword evidence="14 32" id="KW-0812">Transmembrane</keyword>
<feature type="transmembrane region" description="Helical" evidence="33">
    <location>
        <begin position="20"/>
        <end position="41"/>
    </location>
</feature>
<keyword evidence="22 32" id="KW-1133">Transmembrane helix</keyword>
<evidence type="ECO:0000256" key="29">
    <source>
        <dbReference type="ARBA" id="ARBA00023280"/>
    </source>
</evidence>
<feature type="topological domain" description="Cytoplasmic" evidence="32">
    <location>
        <begin position="699"/>
        <end position="849"/>
    </location>
</feature>
<comment type="subcellular location">
    <molecule>Transmembrane protein gp41</molecule>
    <subcellularLocation>
        <location evidence="32">Virion membrane</location>
        <topology evidence="32">Single-pass type I membrane protein</topology>
    </subcellularLocation>
    <subcellularLocation>
        <location evidence="32">Host cell membrane</location>
        <topology evidence="32">Single-pass type I membrane protein</topology>
    </subcellularLocation>
    <subcellularLocation>
        <location evidence="32">Host endosome membrane</location>
        <topology evidence="32">Single-pass type I membrane protein</topology>
    </subcellularLocation>
    <text evidence="32">It is probably concentrated at the site of budding and incorporated into the virions possibly by contacts between the cytoplasmic tail of Env and the N-terminus of Gag.</text>
</comment>
<keyword evidence="10 32" id="KW-1165">Clathrin-mediated endocytosis of virus by host</keyword>
<feature type="region of interest" description="CD4-binding loop" evidence="32">
    <location>
        <begin position="363"/>
        <end position="373"/>
    </location>
</feature>
<feature type="domain" description="Human immunodeficiency virus 1 envelope glycoprotein Gp120" evidence="34">
    <location>
        <begin position="137"/>
        <end position="505"/>
    </location>
</feature>
<evidence type="ECO:0000256" key="22">
    <source>
        <dbReference type="ARBA" id="ARBA00022989"/>
    </source>
</evidence>
<keyword evidence="19 32" id="KW-1043">Host membrane</keyword>
<evidence type="ECO:0000256" key="30">
    <source>
        <dbReference type="ARBA" id="ARBA00023288"/>
    </source>
</evidence>
<feature type="chain" id="PRO_5023287483" description="Envelope glycoprotein gp160" evidence="32">
    <location>
        <begin position="32"/>
        <end position="849"/>
    </location>
</feature>
<dbReference type="InterPro" id="IPR000777">
    <property type="entry name" value="HIV1_Gp120"/>
</dbReference>
<comment type="domain">
    <text evidence="32">The YXXL motif is involved in determining the exact site of viral release at the surface of infected mononuclear cells and promotes endocytosis. YXXL and di-leucine endocytosis motifs interact directly or indirectly with the clathrin adapter complexes, opperate independently, and their activities are not additive.</text>
</comment>
<keyword evidence="24 32" id="KW-0175">Coiled coil</keyword>
<dbReference type="GO" id="GO:0044175">
    <property type="term" value="C:host cell endosome membrane"/>
    <property type="evidence" value="ECO:0007669"/>
    <property type="project" value="UniProtKB-SubCell"/>
</dbReference>
<evidence type="ECO:0000256" key="24">
    <source>
        <dbReference type="ARBA" id="ARBA00023054"/>
    </source>
</evidence>
<dbReference type="EMBL" id="KY345711">
    <property type="protein sequence ID" value="ARR71624.1"/>
    <property type="molecule type" value="Genomic_RNA"/>
</dbReference>
<dbReference type="GO" id="GO:0019062">
    <property type="term" value="P:virion attachment to host cell"/>
    <property type="evidence" value="ECO:0007669"/>
    <property type="project" value="UniProtKB-UniRule"/>
</dbReference>
<comment type="domain">
    <text evidence="32">The membrane proximal external region (MPER) present in gp41 is a tryptophan-rich region recognized by the antibodies 2F5, Z13, and 4E10. MPER seems to play a role in fusion.</text>
</comment>
<keyword evidence="11 32" id="KW-0945">Host-virus interaction</keyword>
<feature type="site" description="Cleavage; by host furin" evidence="32">
    <location>
        <begin position="505"/>
        <end position="506"/>
    </location>
</feature>
<evidence type="ECO:0000256" key="12">
    <source>
        <dbReference type="ARBA" id="ARBA00022595"/>
    </source>
</evidence>
<feature type="short sequence motif" description="YXXL motif; contains endocytosis signal" evidence="32">
    <location>
        <begin position="705"/>
        <end position="708"/>
    </location>
</feature>
<evidence type="ECO:0000256" key="1">
    <source>
        <dbReference type="ARBA" id="ARBA00004402"/>
    </source>
</evidence>
<dbReference type="Gene3D" id="1.20.5.490">
    <property type="entry name" value="Single helix bin"/>
    <property type="match status" value="1"/>
</dbReference>
<comment type="miscellaneous">
    <text evidence="32">HIV-1 lineages are divided in three main groups, M (for Major), O (for Outlier), and N (for New, or Non-M, Non-O). The vast majority of strains found worldwide belong to the group M. Group O seems to be endemic to and largely confined to Cameroon and neighboring countries in West Central Africa, where these viruses represent a small minority of HIV-1 strains. The group N is represented by a limited number of isolates from Cameroonian persons. The group M is further subdivided in 9 clades or subtypes (A to D, F to H, J and K).</text>
</comment>
<feature type="disulfide bond" evidence="32">
    <location>
        <begin position="53"/>
        <end position="73"/>
    </location>
</feature>
<dbReference type="GO" id="GO:0052031">
    <property type="term" value="P:symbiont-mediated perturbation of host defense response"/>
    <property type="evidence" value="ECO:0007669"/>
    <property type="project" value="UniProtKB-UniRule"/>
</dbReference>
<comment type="subunit">
    <text evidence="32">The mature envelope protein (Env) consists of a homotrimer of non-covalently associated gp120-gp41 heterodimers. The resulting complex protrudes from the virus surface as a spike. There seems to be as few as 10 spikes on the average virion. Surface protein gp120 interacts with host CD4, CCR5 and CXCR4. Gp120 also interacts with the C-type lectins CD209/DC-SIGN and CLEC4M/DC-SIGNR (collectively referred to as DC-SIGN(R)). Gp120 and gp41 interact with GalCer. Gp120 interacts with host ITGA4/ITGB7 complex; on CD4+ T-cells, this interaction results in rapid activation of integrin ITGAL/LFA-1, which facilitates efficient cell-to-cell spreading of HIV-1. Gp120 interacts with cell-associated heparan sulfate; this interaction increases virus infectivity on permissive cells and may be involved in infection of CD4- cells.</text>
</comment>
<dbReference type="GO" id="GO:0020002">
    <property type="term" value="C:host cell plasma membrane"/>
    <property type="evidence" value="ECO:0007669"/>
    <property type="project" value="UniProtKB-SubCell"/>
</dbReference>
<comment type="function">
    <text evidence="32">Surface protein gp120: Attaches the virus to the host lymphoid cell by binding to the primary receptor CD4. This interaction induces a structural rearrangement creating a high affinity binding site for a chemokine coreceptor like CXCR4 and/or CCR5. Acts as a ligand for CD209/DC-SIGN and CLEC4M/DC-SIGNR, which are respectively found on dendritic cells (DCs), and on endothelial cells of liver sinusoids and lymph node sinuses. These interactions allow capture of viral particles at mucosal surfaces by these cells and subsequent transmission to permissive cells. HIV subverts the migration properties of dendritic cells to gain access to CD4+ T-cells in lymph nodes. Virus transmission to permissive T-cells occurs either in trans (without DCs infection, through viral capture and transmission), or in cis (following DCs productive infection, through the usual CD4-gp120 interaction), thereby inducing a robust infection. In trans infection, bound virions remain infectious over days and it is proposed that they are not degraded, but protected in non-lysosomal acidic organelles within the DCs close to the cell membrane thus contributing to the viral infectious potential during DCs' migration from the periphery to the lymphoid tissues. On arrival at lymphoid tissues, intact virions recycle back to DCs' cell surface allowing virus transmission to CD4+ T-cells.</text>
</comment>
<feature type="disulfide bond" evidence="32">
    <location>
        <begin position="591"/>
        <end position="597"/>
    </location>
</feature>
<dbReference type="GO" id="GO:1903908">
    <property type="term" value="P:positive regulation of plasma membrane raft polarization"/>
    <property type="evidence" value="ECO:0007669"/>
    <property type="project" value="UniProtKB-UniRule"/>
</dbReference>
<gene>
    <name evidence="32 36" type="primary">env</name>
</gene>
<comment type="miscellaneous">
    <text evidence="32">Inhibitors targeting HIV-1 viral envelope proteins are used as antiretroviral drugs. Attachment of virions to the cell surface via non-specific interactions and CD4 binding can be blocked by inhibitors that include cyanovirin-N, cyclotriazadisulfonamide analogs, PRO 2000, TNX 355 and PRO 542. In addition, BMS 806 can block CD4-induced conformational changes. Env interactions with the coreceptor molecules can be targeted by CCR5 antagonists including SCH-D, maraviroc (UK 427857) and aplaviroc (GW 873140), and the CXCR4 antagonist AMD 070. Fusion of viral and cellular membranes can be inhibited by peptides such as enfuvirtide and tifuvirtide (T 1249). Resistance to inhibitors associated with mutations in Env are observed. Most of the time, single mutations confer only a modest reduction in drug susceptibility. Combination of several mutations is usually required to develop a high-level drug resistance.</text>
</comment>
<dbReference type="FunFam" id="2.170.40.20:FF:000003">
    <property type="entry name" value="Envelope glycoprotein gp160"/>
    <property type="match status" value="1"/>
</dbReference>
<evidence type="ECO:0000256" key="5">
    <source>
        <dbReference type="ARBA" id="ARBA00004578"/>
    </source>
</evidence>
<evidence type="ECO:0000256" key="28">
    <source>
        <dbReference type="ARBA" id="ARBA00023180"/>
    </source>
</evidence>
<evidence type="ECO:0000256" key="19">
    <source>
        <dbReference type="ARBA" id="ARBA00022870"/>
    </source>
</evidence>
<dbReference type="Gene3D" id="2.170.40.20">
    <property type="entry name" value="Human immunodeficiency virus 1, Gp160, envelope glycoprotein"/>
    <property type="match status" value="2"/>
</dbReference>
<evidence type="ECO:0000313" key="36">
    <source>
        <dbReference type="EMBL" id="ARR71624.1"/>
    </source>
</evidence>
<feature type="coiled-coil region" evidence="32">
    <location>
        <begin position="626"/>
        <end position="660"/>
    </location>
</feature>
<evidence type="ECO:0000256" key="13">
    <source>
        <dbReference type="ARBA" id="ARBA00022685"/>
    </source>
</evidence>
<dbReference type="Gene3D" id="1.10.287.210">
    <property type="match status" value="1"/>
</dbReference>
<dbReference type="InterPro" id="IPR000328">
    <property type="entry name" value="GP41-like"/>
</dbReference>
<feature type="region of interest" description="V1" evidence="32">
    <location>
        <begin position="130"/>
        <end position="155"/>
    </location>
</feature>
<comment type="similarity">
    <text evidence="32">Belongs to the HIV-1 env protein family.</text>
</comment>
<organismHost>
    <name type="scientific">Homo sapiens</name>
    <name type="common">Human</name>
    <dbReference type="NCBI Taxonomy" id="9606"/>
</organismHost>
<evidence type="ECO:0000256" key="16">
    <source>
        <dbReference type="ARBA" id="ARBA00022729"/>
    </source>
</evidence>
<feature type="disulfide bond" evidence="32">
    <location>
        <begin position="130"/>
        <end position="156"/>
    </location>
</feature>
<feature type="region of interest" description="Immunosuppression" evidence="32">
    <location>
        <begin position="567"/>
        <end position="585"/>
    </location>
</feature>
<comment type="domain">
    <text evidence="32">The CD4-binding region is targeted by the antibody b12.</text>
</comment>
<dbReference type="Pfam" id="PF00517">
    <property type="entry name" value="GP41"/>
    <property type="match status" value="1"/>
</dbReference>
<evidence type="ECO:0000256" key="25">
    <source>
        <dbReference type="ARBA" id="ARBA00023136"/>
    </source>
</evidence>
<evidence type="ECO:0000256" key="26">
    <source>
        <dbReference type="ARBA" id="ARBA00023139"/>
    </source>
</evidence>
<keyword evidence="13 32" id="KW-0165">Cleavage on pair of basic residues</keyword>
<evidence type="ECO:0000256" key="23">
    <source>
        <dbReference type="ARBA" id="ARBA00023046"/>
    </source>
</evidence>
<keyword evidence="20 32" id="KW-0261">Viral envelope protein</keyword>
<keyword evidence="12 32" id="KW-1162">Viral penetration into host cytoplasm</keyword>
<feature type="lipid moiety-binding region" description="S-palmitoyl cysteine; by host" evidence="32">
    <location>
        <position position="757"/>
    </location>
</feature>
<comment type="caution">
    <text evidence="32 33">Lacks conserved residue(s) required for the propagation of feature annotation.</text>
</comment>
<keyword evidence="9 32" id="KW-1032">Host cell membrane</keyword>
<evidence type="ECO:0000256" key="6">
    <source>
        <dbReference type="ARBA" id="ARBA00004650"/>
    </source>
</evidence>
<feature type="region of interest" description="MPER; binding to GalCer" evidence="32">
    <location>
        <begin position="655"/>
        <end position="676"/>
    </location>
</feature>
<accession>A0A2H4I2A3</accession>
<comment type="function">
    <text evidence="32">Transmembrane protein gp41: Acts as a class I viral fusion protein. Under the current model, the protein has at least 3 conformational states: pre-fusion native state, pre-hairpin intermediate state, and post-fusion hairpin state. During fusion of viral and target intracellular membranes, the coiled coil regions (heptad repeats) assume a trimer-of-hairpins structure, positioning the fusion peptide in close proximity to the C-terminal region of the ectodomain. The formation of this structure appears to drive apposition and subsequent fusion of viral and target cell membranes. Complete fusion occurs in host cell endosomes and is dynamin-dependent, however some lipid transfer might occur at the plasma membrane. The virus undergoes clathrin-dependent internalization long before endosomal fusion, thus minimizing the surface exposure of conserved viral epitopes during fusion and reducing the efficacy of inhibitors targeting these epitopes. Membranes fusion leads to delivery of the nucleocapsid into the cytoplasm.</text>
</comment>
<keyword evidence="17 32" id="KW-1161">Viral attachment to host cell</keyword>
<dbReference type="GO" id="GO:0019031">
    <property type="term" value="C:viral envelope"/>
    <property type="evidence" value="ECO:0007669"/>
    <property type="project" value="UniProtKB-KW"/>
</dbReference>
<evidence type="ECO:0000256" key="4">
    <source>
        <dbReference type="ARBA" id="ARBA00004563"/>
    </source>
</evidence>
<feature type="disulfide bond" evidence="32">
    <location>
        <begin position="229"/>
        <end position="240"/>
    </location>
</feature>
<dbReference type="GO" id="GO:0039654">
    <property type="term" value="P:fusion of virus membrane with host endosome membrane"/>
    <property type="evidence" value="ECO:0007669"/>
    <property type="project" value="UniProtKB-UniRule"/>
</dbReference>
<dbReference type="CDD" id="cd09909">
    <property type="entry name" value="HIV-1-like_HR1-HR2"/>
    <property type="match status" value="1"/>
</dbReference>
<evidence type="ECO:0000256" key="21">
    <source>
        <dbReference type="ARBA" id="ARBA00022890"/>
    </source>
</evidence>
<comment type="domain">
    <text evidence="32">Some of the most genetically diverse regions of the viral genome are present in Env. They are called variable regions 1 through 5 (V1 through V5). Coreceptor usage of gp120 is determined mainly by the primary structure of the third variable region (V3) in the outer domain of gp120. The sequence of V3 determines which coreceptor, CCR5 and/or CXCR4 (corresponding to R5/macrophage, X4/T cell and R5X4/T cell and macrophage tropism), is used to trigger the fusion potential of the Env complex, and hence which cells the virus can infect. Binding to CCR5 involves a region adjacent in addition to V3.</text>
</comment>
<dbReference type="InterPro" id="IPR036377">
    <property type="entry name" value="Gp120_core_sf"/>
</dbReference>
<evidence type="ECO:0000256" key="15">
    <source>
        <dbReference type="ARBA" id="ARBA00022703"/>
    </source>
</evidence>
<evidence type="ECO:0000256" key="33">
    <source>
        <dbReference type="RuleBase" id="RU363095"/>
    </source>
</evidence>
<keyword evidence="29 32" id="KW-0899">Viral immunoevasion</keyword>
<name>A0A2H4I2A3_HV1</name>
<keyword evidence="26 32" id="KW-0564">Palmitate</keyword>
<keyword evidence="30 32" id="KW-0449">Lipoprotein</keyword>
<evidence type="ECO:0000259" key="35">
    <source>
        <dbReference type="Pfam" id="PF00517"/>
    </source>
</evidence>
<dbReference type="GO" id="GO:0005198">
    <property type="term" value="F:structural molecule activity"/>
    <property type="evidence" value="ECO:0007669"/>
    <property type="project" value="UniProtKB-UniRule"/>
</dbReference>
<evidence type="ECO:0000256" key="2">
    <source>
        <dbReference type="ARBA" id="ARBA00004433"/>
    </source>
</evidence>
<keyword evidence="21 32" id="KW-1164">Virus endocytosis by host</keyword>
<feature type="transmembrane region" description="Helical" evidence="33">
    <location>
        <begin position="671"/>
        <end position="698"/>
    </location>
</feature>
<evidence type="ECO:0000256" key="14">
    <source>
        <dbReference type="ARBA" id="ARBA00022692"/>
    </source>
</evidence>
<comment type="function">
    <text evidence="32">Envelope glycoprotein gp160: Oligomerizes in the host endoplasmic reticulum into predominantly trimers. In a second time, gp160 transits in the host Golgi, where glycosylation is completed. The precursor is then proteolytically cleaved in the trans-Golgi and thereby activated by cellular furin or furin-like proteases to produce gp120 and gp41.</text>
</comment>
<evidence type="ECO:0000256" key="8">
    <source>
        <dbReference type="ARBA" id="ARBA00022510"/>
    </source>
</evidence>
<keyword evidence="16 32" id="KW-0732">Signal</keyword>
<evidence type="ECO:0000256" key="9">
    <source>
        <dbReference type="ARBA" id="ARBA00022511"/>
    </source>
</evidence>
<evidence type="ECO:0000256" key="20">
    <source>
        <dbReference type="ARBA" id="ARBA00022879"/>
    </source>
</evidence>
<dbReference type="GO" id="GO:0016020">
    <property type="term" value="C:membrane"/>
    <property type="evidence" value="ECO:0007669"/>
    <property type="project" value="UniProtKB-UniRule"/>
</dbReference>
<dbReference type="GO" id="GO:1903911">
    <property type="term" value="P:positive regulation of receptor clustering"/>
    <property type="evidence" value="ECO:0007669"/>
    <property type="project" value="UniProtKB-UniRule"/>
</dbReference>
<comment type="PTM">
    <text evidence="32">Palmitoylation of the transmembrane protein and of Env polyprotein (prior to its proteolytic cleavage) is essential for their association with host cell membrane lipid rafts. Palmitoylation is therefore required for envelope trafficking to classical lipid rafts, but not for viral replication.</text>
</comment>
<evidence type="ECO:0000256" key="3">
    <source>
        <dbReference type="ARBA" id="ARBA00004505"/>
    </source>
</evidence>
<protein>
    <recommendedName>
        <fullName evidence="32">Envelope glycoprotein gp160</fullName>
    </recommendedName>
    <alternativeName>
        <fullName evidence="32">Env polyprotein</fullName>
    </alternativeName>
    <component>
        <recommendedName>
            <fullName evidence="32">Surface protein gp120</fullName>
            <shortName evidence="32">SU</shortName>
        </recommendedName>
        <alternativeName>
            <fullName evidence="32">Glycoprotein 120</fullName>
            <shortName evidence="32">gp120</shortName>
        </alternativeName>
    </component>
    <component>
        <recommendedName>
            <fullName evidence="32">Transmembrane protein gp41</fullName>
            <shortName evidence="32">TM</shortName>
        </recommendedName>
        <alternativeName>
            <fullName evidence="32">Glycoprotein 41</fullName>
            <shortName evidence="32">gp41</shortName>
        </alternativeName>
    </component>
</protein>
<keyword evidence="25 32" id="KW-0472">Membrane</keyword>
<dbReference type="GO" id="GO:0075512">
    <property type="term" value="P:clathrin-dependent endocytosis of virus by host cell"/>
    <property type="evidence" value="ECO:0007669"/>
    <property type="project" value="UniProtKB-UniRule"/>
</dbReference>
<comment type="PTM">
    <text evidence="32">Highly glycosylated by host. The high number of glycan on the protein is reffered to as 'glycan shield' because it contributes to hide protein sequence from adaptive immune system.</text>
</comment>
<comment type="subcellular location">
    <molecule>Surface protein gp120</molecule>
    <subcellularLocation>
        <location evidence="32">Virion membrane</location>
        <topology evidence="32">Peripheral membrane protein</topology>
    </subcellularLocation>
    <subcellularLocation>
        <location evidence="32">Host cell membrane</location>
        <topology evidence="32">Peripheral membrane protein</topology>
    </subcellularLocation>
    <subcellularLocation>
        <location evidence="32">Host endosome membrane</location>
        <topology evidence="32">Single-pass type I membrane protein</topology>
    </subcellularLocation>
    <text evidence="32">The surface protein is not anchored to the viral envelope, but associates with the extravirion surface through its binding to TM. It is probably concentrated at the site of budding and incorporated into the virions possibly by contacts between the cytoplasmic tail of Env and the N-terminus of Gag.</text>
</comment>
<feature type="chain" id="PRO_5023287484" description="Transmembrane protein gp41" evidence="32">
    <location>
        <begin position="506"/>
        <end position="849"/>
    </location>
</feature>
<keyword evidence="28 32" id="KW-0325">Glycoprotein</keyword>
<dbReference type="GO" id="GO:0019064">
    <property type="term" value="P:fusion of virus membrane with host plasma membrane"/>
    <property type="evidence" value="ECO:0007669"/>
    <property type="project" value="UniProtKB-UniRule"/>
</dbReference>
<evidence type="ECO:0000256" key="11">
    <source>
        <dbReference type="ARBA" id="ARBA00022581"/>
    </source>
</evidence>
<dbReference type="GO" id="GO:0055036">
    <property type="term" value="C:virion membrane"/>
    <property type="evidence" value="ECO:0007669"/>
    <property type="project" value="UniProtKB-SubCell"/>
</dbReference>
<dbReference type="FunFam" id="2.170.40.20:FF:000001">
    <property type="entry name" value="Envelope glycoprotein gp160"/>
    <property type="match status" value="1"/>
</dbReference>
<keyword evidence="31 32" id="KW-1160">Virus entry into host cell</keyword>
<proteinExistence type="inferred from homology"/>
<keyword evidence="27 32" id="KW-1015">Disulfide bond</keyword>
<comment type="subcellular location">
    <subcellularLocation>
        <location evidence="3">Host cell membrane</location>
        <topology evidence="3">Peripheral membrane protein</topology>
    </subcellularLocation>
    <subcellularLocation>
        <location evidence="1">Host cell membrane</location>
        <topology evidence="1">Single-pass type I membrane protein</topology>
    </subcellularLocation>
    <subcellularLocation>
        <location evidence="2">Host endosome membrane</location>
        <topology evidence="2">Peripheral membrane protein</topology>
    </subcellularLocation>
    <subcellularLocation>
        <location evidence="5">Host endosome membrane</location>
        <topology evidence="5">Single-pass type I membrane protein</topology>
    </subcellularLocation>
    <subcellularLocation>
        <location evidence="6">Virion membrane</location>
        <topology evidence="6">Peripheral membrane protein</topology>
    </subcellularLocation>
    <subcellularLocation>
        <location evidence="4">Virion membrane</location>
        <topology evidence="4">Single-pass type I membrane protein</topology>
    </subcellularLocation>
</comment>
<dbReference type="HAMAP" id="MF_04083">
    <property type="entry name" value="HIV_ENV"/>
    <property type="match status" value="1"/>
</dbReference>
<dbReference type="SUPFAM" id="SSF56502">
    <property type="entry name" value="gp120 core"/>
    <property type="match status" value="2"/>
</dbReference>
<keyword evidence="23 32" id="KW-1039">Host endosome</keyword>
<organism evidence="36">
    <name type="scientific">Human immunodeficiency virus type 1</name>
    <name type="common">HIV-1</name>
    <dbReference type="NCBI Taxonomy" id="11676"/>
    <lineage>
        <taxon>Viruses</taxon>
        <taxon>Riboviria</taxon>
        <taxon>Pararnavirae</taxon>
        <taxon>Artverviricota</taxon>
        <taxon>Revtraviricetes</taxon>
        <taxon>Ortervirales</taxon>
        <taxon>Retroviridae</taxon>
        <taxon>Orthoretrovirinae</taxon>
        <taxon>Lentivirus</taxon>
        <taxon>Lentivirus humimdef1</taxon>
    </lineage>
</organism>
<reference evidence="36" key="1">
    <citation type="submission" date="2016-12" db="EMBL/GenBank/DDBJ databases">
        <authorList>
            <person name="Song W.-J."/>
            <person name="Kurnit D.M."/>
        </authorList>
    </citation>
    <scope>NUCLEOTIDE SEQUENCE</scope>
    <source>
        <strain evidence="36">33.10_8</strain>
    </source>
</reference>
<feature type="disulfide bond" evidence="32">
    <location>
        <begin position="219"/>
        <end position="248"/>
    </location>
</feature>
<evidence type="ECO:0000256" key="17">
    <source>
        <dbReference type="ARBA" id="ARBA00022804"/>
    </source>
</evidence>
<comment type="domain">
    <text evidence="32 33">The 17 amino acids long immunosuppressive region is present in many retroviral envelope proteins. Synthetic peptides derived from this relatively conserved sequence inhibit immune function in vitro and in vivo.</text>
</comment>
<dbReference type="SUPFAM" id="SSF58069">
    <property type="entry name" value="Virus ectodomain"/>
    <property type="match status" value="1"/>
</dbReference>
<keyword evidence="15 32" id="KW-0053">Apoptosis</keyword>
<evidence type="ECO:0000256" key="7">
    <source>
        <dbReference type="ARBA" id="ARBA00022506"/>
    </source>
</evidence>
<keyword evidence="18 32" id="KW-0946">Virion</keyword>
<keyword evidence="8 32" id="KW-1170">Fusion of virus membrane with host endosomal membrane</keyword>
<feature type="domain" description="Retroviral envelope protein GP41-like" evidence="35">
    <location>
        <begin position="523"/>
        <end position="713"/>
    </location>
</feature>
<dbReference type="FunFam" id="1.10.287.210:FF:000001">
    <property type="entry name" value="Envelope glycoprotein gp160"/>
    <property type="match status" value="1"/>
</dbReference>
<dbReference type="InterPro" id="IPR037527">
    <property type="entry name" value="Gp160"/>
</dbReference>
<sequence>MRVKGIRKNYRHLWRWGTMLLGMLMICSAVENLWVTVYYGVPVWKEATTTLFCASDAKAYDTEVHNVWATHACVPTDPNPQEIVLENVTENFNMWKNEMVNQMHEDVISLWDQSLKPCVKLTPLCVTLDCKNVNVSSHSTGNNETYQEGRKEMKNCSFNATTVVRDKKQTVYALFYKLDIVPLTEKNSSGHYRLINCNTSAITQACPKVTFDPIPIHYCTPAGYAILKCNDKRFNGTGPCDNVSTVQCTHGIKPVVSTQLLLNGSLAEEKIIIRSENLANNVKTIIVHLNESVEIICTRPNNNTRKSIRIGPGQTFYATGDIIGSIRQAYCNIKKDEWNKTLEGVKKKLEGHFPNKTIKFAPHSGGDLEITTHSFNCRGEFFYCNTSSLFNGAYMNGTTGNSSSNITIPCRIKQIINMWQEVGRAMYAPPIAGKITCTSNITGLLLIRDGGEQNDTNGTEIFRPGGGDMRDNWRSELYKYKVVEIKPLGVAPTAAKRRVVEREKRAGIGAVFLGFLGVAGSTMGAASMTLTVQARQLLSGIVQQQSNLLRAIEAQQHLLQLTVWGIKQLQTRVLAIERYLQDQQLLGIWGCSGKLICPTAVPWNSSWSNKSQTEIWNNMTWMQWDKEISNYTNAIYRLLEDSQNQQERNEKDLLALDSWKNLWSWFDITNWLWYIKIFIIIVGGLIGLRIIFAVLSIVNRVRQGYSPLSLQTLIPNPGGPDRLGRIEEEGGEQDKDRSIRLVNGFLAIAWDDLRNLCLFSYHRLRDFILVAARVLELLGQRGWEALKYLGSLVQYWGQELQKSAISLLNTIAITVAEGTDRIIKLVQGFCRAIYNIPRRIRQGFEAALQ</sequence>
<evidence type="ECO:0000256" key="31">
    <source>
        <dbReference type="ARBA" id="ARBA00023296"/>
    </source>
</evidence>